<feature type="transmembrane region" description="Helical" evidence="1">
    <location>
        <begin position="12"/>
        <end position="43"/>
    </location>
</feature>
<comment type="caution">
    <text evidence="2">The sequence shown here is derived from an EMBL/GenBank/DDBJ whole genome shotgun (WGS) entry which is preliminary data.</text>
</comment>
<evidence type="ECO:0000313" key="2">
    <source>
        <dbReference type="EMBL" id="MEJ6400303.1"/>
    </source>
</evidence>
<name>A0ABU8SLG9_9LACO</name>
<proteinExistence type="predicted"/>
<sequence length="189" mass="20939">MKSKWNLKTIILMTLTALICGVIYWLISFLYTICAAILTPIGLAPMANDLTQGPWILAGTLIGCLFQMPGSAFFGQMLSSIIETFIGDKGGIMDAVSGIFDGVGTELGFLLTGYRKYNHFTLALTSLLTTITTFGYSWLFDGYRYLTFWLLVVLFIVRFISIFVVSDFLTLGIIKLLKRSGALNLIQSK</sequence>
<evidence type="ECO:0000313" key="3">
    <source>
        <dbReference type="Proteomes" id="UP001370590"/>
    </source>
</evidence>
<dbReference type="RefSeq" id="WP_339960116.1">
    <property type="nucleotide sequence ID" value="NZ_JAWMWH010000001.1"/>
</dbReference>
<feature type="transmembrane region" description="Helical" evidence="1">
    <location>
        <begin position="55"/>
        <end position="75"/>
    </location>
</feature>
<dbReference type="Proteomes" id="UP001370590">
    <property type="component" value="Unassembled WGS sequence"/>
</dbReference>
<keyword evidence="1" id="KW-0472">Membrane</keyword>
<keyword evidence="3" id="KW-1185">Reference proteome</keyword>
<evidence type="ECO:0000256" key="1">
    <source>
        <dbReference type="SAM" id="Phobius"/>
    </source>
</evidence>
<gene>
    <name evidence="2" type="ORF">R4146_03840</name>
</gene>
<dbReference type="Pfam" id="PF09819">
    <property type="entry name" value="ABC_cobalt"/>
    <property type="match status" value="1"/>
</dbReference>
<reference evidence="2 3" key="1">
    <citation type="submission" date="2023-10" db="EMBL/GenBank/DDBJ databases">
        <title>Nicoliella lavandulae sp. nov. isolated from Lavandula angustifolia flowers.</title>
        <authorList>
            <person name="Alcantara C."/>
            <person name="Zuniga M."/>
            <person name="Landete J.M."/>
            <person name="Monedero V."/>
        </authorList>
    </citation>
    <scope>NUCLEOTIDE SEQUENCE [LARGE SCALE GENOMIC DNA]</scope>
    <source>
        <strain evidence="2 3">Es01</strain>
    </source>
</reference>
<dbReference type="InterPro" id="IPR017195">
    <property type="entry name" value="ABC_thiamin-permease_prd"/>
</dbReference>
<organism evidence="2 3">
    <name type="scientific">Nicoliella lavandulae</name>
    <dbReference type="NCBI Taxonomy" id="3082954"/>
    <lineage>
        <taxon>Bacteria</taxon>
        <taxon>Bacillati</taxon>
        <taxon>Bacillota</taxon>
        <taxon>Bacilli</taxon>
        <taxon>Lactobacillales</taxon>
        <taxon>Lactobacillaceae</taxon>
        <taxon>Nicoliella</taxon>
    </lineage>
</organism>
<accession>A0ABU8SLG9</accession>
<keyword evidence="1" id="KW-1133">Transmembrane helix</keyword>
<protein>
    <submittedName>
        <fullName evidence="2">ECF transporter S component</fullName>
    </submittedName>
</protein>
<dbReference type="EMBL" id="JAWMWH010000001">
    <property type="protein sequence ID" value="MEJ6400303.1"/>
    <property type="molecule type" value="Genomic_DNA"/>
</dbReference>
<keyword evidence="1" id="KW-0812">Transmembrane</keyword>
<feature type="transmembrane region" description="Helical" evidence="1">
    <location>
        <begin position="120"/>
        <end position="140"/>
    </location>
</feature>
<feature type="transmembrane region" description="Helical" evidence="1">
    <location>
        <begin position="146"/>
        <end position="169"/>
    </location>
</feature>